<proteinExistence type="predicted"/>
<evidence type="ECO:0000313" key="2">
    <source>
        <dbReference type="Proteomes" id="UP000616151"/>
    </source>
</evidence>
<sequence length="139" mass="15338">MTPDDKDREILTLLREDARISAKALAAKVGLARSSLRDRIAKLEKAGIIRGYRTDIADPSLSAVACLLVKLKTTPSPQVVKRLERLPEVKRCLSLAGEIDLLIDIAAESLARLNQIRDEISHFPEVAETTTAVVLRQEI</sequence>
<name>A0ACC5RB49_9HYPH</name>
<organism evidence="1 2">
    <name type="scientific">Taklimakanibacter albus</name>
    <dbReference type="NCBI Taxonomy" id="2800327"/>
    <lineage>
        <taxon>Bacteria</taxon>
        <taxon>Pseudomonadati</taxon>
        <taxon>Pseudomonadota</taxon>
        <taxon>Alphaproteobacteria</taxon>
        <taxon>Hyphomicrobiales</taxon>
        <taxon>Aestuariivirgaceae</taxon>
        <taxon>Taklimakanibacter</taxon>
    </lineage>
</organism>
<evidence type="ECO:0000313" key="1">
    <source>
        <dbReference type="EMBL" id="MBK1869911.1"/>
    </source>
</evidence>
<reference evidence="1" key="1">
    <citation type="submission" date="2021-01" db="EMBL/GenBank/DDBJ databases">
        <authorList>
            <person name="Sun Q."/>
        </authorList>
    </citation>
    <scope>NUCLEOTIDE SEQUENCE</scope>
    <source>
        <strain evidence="1">YIM B02566</strain>
    </source>
</reference>
<dbReference type="EMBL" id="JAENHL010000008">
    <property type="protein sequence ID" value="MBK1869911.1"/>
    <property type="molecule type" value="Genomic_DNA"/>
</dbReference>
<comment type="caution">
    <text evidence="1">The sequence shown here is derived from an EMBL/GenBank/DDBJ whole genome shotgun (WGS) entry which is preliminary data.</text>
</comment>
<protein>
    <submittedName>
        <fullName evidence="1">Lrp/AsnC family transcriptional regulator</fullName>
    </submittedName>
</protein>
<keyword evidence="2" id="KW-1185">Reference proteome</keyword>
<dbReference type="Proteomes" id="UP000616151">
    <property type="component" value="Unassembled WGS sequence"/>
</dbReference>
<gene>
    <name evidence="1" type="ORF">JHL16_26340</name>
</gene>
<accession>A0ACC5RB49</accession>